<dbReference type="GO" id="GO:0008239">
    <property type="term" value="F:dipeptidyl-peptidase activity"/>
    <property type="evidence" value="ECO:0007669"/>
    <property type="project" value="InterPro"/>
</dbReference>
<protein>
    <recommendedName>
        <fullName evidence="1">Xaa-Pro dipeptidyl-peptidase C-terminal domain-containing protein</fullName>
    </recommendedName>
</protein>
<dbReference type="Proteomes" id="UP000238153">
    <property type="component" value="Unassembled WGS sequence"/>
</dbReference>
<dbReference type="Pfam" id="PF08530">
    <property type="entry name" value="PepX_C"/>
    <property type="match status" value="1"/>
</dbReference>
<dbReference type="InterPro" id="IPR008979">
    <property type="entry name" value="Galactose-bd-like_sf"/>
</dbReference>
<evidence type="ECO:0000313" key="2">
    <source>
        <dbReference type="EMBL" id="PPJ76253.1"/>
    </source>
</evidence>
<organism evidence="2 3">
    <name type="scientific">Staphylococcus haemolyticus</name>
    <dbReference type="NCBI Taxonomy" id="1283"/>
    <lineage>
        <taxon>Bacteria</taxon>
        <taxon>Bacillati</taxon>
        <taxon>Bacillota</taxon>
        <taxon>Bacilli</taxon>
        <taxon>Bacillales</taxon>
        <taxon>Staphylococcaceae</taxon>
        <taxon>Staphylococcus</taxon>
    </lineage>
</organism>
<dbReference type="Gene3D" id="2.60.120.260">
    <property type="entry name" value="Galactose-binding domain-like"/>
    <property type="match status" value="1"/>
</dbReference>
<evidence type="ECO:0000313" key="3">
    <source>
        <dbReference type="Proteomes" id="UP000238153"/>
    </source>
</evidence>
<evidence type="ECO:0000259" key="1">
    <source>
        <dbReference type="Pfam" id="PF08530"/>
    </source>
</evidence>
<gene>
    <name evidence="2" type="ORF">CV019_03620</name>
</gene>
<comment type="caution">
    <text evidence="2">The sequence shown here is derived from an EMBL/GenBank/DDBJ whole genome shotgun (WGS) entry which is preliminary data.</text>
</comment>
<dbReference type="SUPFAM" id="SSF49785">
    <property type="entry name" value="Galactose-binding domain-like"/>
    <property type="match status" value="1"/>
</dbReference>
<proteinExistence type="predicted"/>
<dbReference type="STRING" id="1283.ShL2_00367"/>
<reference evidence="2 3" key="1">
    <citation type="submission" date="2017-11" db="EMBL/GenBank/DDBJ databases">
        <authorList>
            <person name="Founou R.C."/>
            <person name="Founou L."/>
            <person name="Allam M."/>
            <person name="Ismail A."/>
            <person name="Essack S.Y."/>
        </authorList>
    </citation>
    <scope>NUCLEOTIDE SEQUENCE [LARGE SCALE GENOMIC DNA]</scope>
    <source>
        <strain evidence="2 3">G811N2B1</strain>
    </source>
</reference>
<sequence length="74" mass="8117">MVPVEIELLPSGTLFKKGESLAVVVKGNEIIKGNSTPLPNMKTRYEHEDTVNRGNHLVYTGGGYDSHLIIPVIE</sequence>
<dbReference type="EMBL" id="PGWX01000233">
    <property type="protein sequence ID" value="PPJ76253.1"/>
    <property type="molecule type" value="Genomic_DNA"/>
</dbReference>
<accession>A0A2A1KAS0</accession>
<dbReference type="InterPro" id="IPR013736">
    <property type="entry name" value="Xaa-Pro_dipept_C"/>
</dbReference>
<feature type="domain" description="Xaa-Pro dipeptidyl-peptidase C-terminal" evidence="1">
    <location>
        <begin position="2"/>
        <end position="68"/>
    </location>
</feature>
<name>A0A2A1KAS0_STAHA</name>
<dbReference type="AlphaFoldDB" id="A0A2A1KAS0"/>